<accession>A0A0G1G3G9</accession>
<name>A0A0G1G3G9_9BACT</name>
<dbReference type="InterPro" id="IPR004386">
    <property type="entry name" value="Toxin_YafQ-like"/>
</dbReference>
<dbReference type="Pfam" id="PF15738">
    <property type="entry name" value="YafQ_toxin"/>
    <property type="match status" value="1"/>
</dbReference>
<dbReference type="SUPFAM" id="SSF143011">
    <property type="entry name" value="RelE-like"/>
    <property type="match status" value="1"/>
</dbReference>
<dbReference type="EMBL" id="LCFK01000020">
    <property type="protein sequence ID" value="KKS93503.1"/>
    <property type="molecule type" value="Genomic_DNA"/>
</dbReference>
<evidence type="ECO:0000313" key="2">
    <source>
        <dbReference type="Proteomes" id="UP000033980"/>
    </source>
</evidence>
<comment type="caution">
    <text evidence="1">The sequence shown here is derived from an EMBL/GenBank/DDBJ whole genome shotgun (WGS) entry which is preliminary data.</text>
</comment>
<dbReference type="Gene3D" id="3.30.2310.20">
    <property type="entry name" value="RelE-like"/>
    <property type="match status" value="1"/>
</dbReference>
<dbReference type="InterPro" id="IPR035093">
    <property type="entry name" value="RelE/ParE_toxin_dom_sf"/>
</dbReference>
<sequence>MKIEYLPSFVKKLKKKVKSNPQLKPKLHKQITLLSKNIQHPSLKVHKLSGIRKEDFSFWIEDNLRIVFKIIDDTIVFTDLITHDEY</sequence>
<evidence type="ECO:0000313" key="1">
    <source>
        <dbReference type="EMBL" id="KKS93503.1"/>
    </source>
</evidence>
<dbReference type="Proteomes" id="UP000033980">
    <property type="component" value="Unassembled WGS sequence"/>
</dbReference>
<proteinExistence type="predicted"/>
<protein>
    <submittedName>
        <fullName evidence="1">Addiction module toxin, RelE/StbE family</fullName>
    </submittedName>
</protein>
<gene>
    <name evidence="1" type="ORF">UV68_C0020G0003</name>
</gene>
<organism evidence="1 2">
    <name type="scientific">Candidatus Collierbacteria bacterium GW2011_GWC2_43_12</name>
    <dbReference type="NCBI Taxonomy" id="1618390"/>
    <lineage>
        <taxon>Bacteria</taxon>
        <taxon>Candidatus Collieribacteriota</taxon>
    </lineage>
</organism>
<dbReference type="AlphaFoldDB" id="A0A0G1G3G9"/>
<reference evidence="1 2" key="1">
    <citation type="journal article" date="2015" name="Nature">
        <title>rRNA introns, odd ribosomes, and small enigmatic genomes across a large radiation of phyla.</title>
        <authorList>
            <person name="Brown C.T."/>
            <person name="Hug L.A."/>
            <person name="Thomas B.C."/>
            <person name="Sharon I."/>
            <person name="Castelle C.J."/>
            <person name="Singh A."/>
            <person name="Wilkins M.J."/>
            <person name="Williams K.H."/>
            <person name="Banfield J.F."/>
        </authorList>
    </citation>
    <scope>NUCLEOTIDE SEQUENCE [LARGE SCALE GENOMIC DNA]</scope>
</reference>